<dbReference type="NCBIfam" id="NF041492">
    <property type="entry name" value="MobF"/>
    <property type="match status" value="1"/>
</dbReference>
<accession>A0ABX0TRT8</accession>
<evidence type="ECO:0000313" key="3">
    <source>
        <dbReference type="EMBL" id="NIJ03392.1"/>
    </source>
</evidence>
<feature type="region of interest" description="Disordered" evidence="1">
    <location>
        <begin position="1186"/>
        <end position="1222"/>
    </location>
</feature>
<dbReference type="RefSeq" id="WP_243852157.1">
    <property type="nucleotide sequence ID" value="NZ_JAAOZD010000012.1"/>
</dbReference>
<gene>
    <name evidence="3" type="ORF">FHR86_003751</name>
</gene>
<dbReference type="Proteomes" id="UP000802392">
    <property type="component" value="Unassembled WGS sequence"/>
</dbReference>
<dbReference type="CDD" id="cd18809">
    <property type="entry name" value="SF1_C_RecD"/>
    <property type="match status" value="1"/>
</dbReference>
<dbReference type="InterPro" id="IPR027417">
    <property type="entry name" value="P-loop_NTPase"/>
</dbReference>
<dbReference type="Pfam" id="PF13604">
    <property type="entry name" value="AAA_30"/>
    <property type="match status" value="1"/>
</dbReference>
<dbReference type="Gene3D" id="3.40.50.300">
    <property type="entry name" value="P-loop containing nucleotide triphosphate hydrolases"/>
    <property type="match status" value="2"/>
</dbReference>
<feature type="region of interest" description="Disordered" evidence="1">
    <location>
        <begin position="1435"/>
        <end position="1488"/>
    </location>
</feature>
<comment type="caution">
    <text evidence="3">The sequence shown here is derived from an EMBL/GenBank/DDBJ whole genome shotgun (WGS) entry which is preliminary data.</text>
</comment>
<dbReference type="Pfam" id="PF08751">
    <property type="entry name" value="TrwC"/>
    <property type="match status" value="1"/>
</dbReference>
<evidence type="ECO:0000256" key="1">
    <source>
        <dbReference type="SAM" id="MobiDB-lite"/>
    </source>
</evidence>
<dbReference type="SUPFAM" id="SSF55464">
    <property type="entry name" value="Origin of replication-binding domain, RBD-like"/>
    <property type="match status" value="1"/>
</dbReference>
<dbReference type="EMBL" id="JAAOZD010000012">
    <property type="protein sequence ID" value="NIJ03392.1"/>
    <property type="molecule type" value="Genomic_DNA"/>
</dbReference>
<dbReference type="SUPFAM" id="SSF52540">
    <property type="entry name" value="P-loop containing nucleoside triphosphate hydrolases"/>
    <property type="match status" value="2"/>
</dbReference>
<evidence type="ECO:0000313" key="4">
    <source>
        <dbReference type="Proteomes" id="UP000802392"/>
    </source>
</evidence>
<protein>
    <submittedName>
        <fullName evidence="3">Conjugative relaxase-like TrwC/TraI family protein</fullName>
    </submittedName>
</protein>
<feature type="domain" description="TrwC relaxase" evidence="2">
    <location>
        <begin position="9"/>
        <end position="409"/>
    </location>
</feature>
<evidence type="ECO:0000259" key="2">
    <source>
        <dbReference type="Pfam" id="PF08751"/>
    </source>
</evidence>
<organism evidence="3 4">
    <name type="scientific">Paenarthrobacter ilicis</name>
    <dbReference type="NCBI Taxonomy" id="43665"/>
    <lineage>
        <taxon>Bacteria</taxon>
        <taxon>Bacillati</taxon>
        <taxon>Actinomycetota</taxon>
        <taxon>Actinomycetes</taxon>
        <taxon>Micrococcales</taxon>
        <taxon>Micrococcaceae</taxon>
        <taxon>Paenarthrobacter</taxon>
    </lineage>
</organism>
<keyword evidence="4" id="KW-1185">Reference proteome</keyword>
<name>A0ABX0TRT8_9MICC</name>
<sequence length="1488" mass="160880">MMSLHVLSAGTGYLYYTQETASGDQLRVNDRQLGDYYTVEGLPPGQWIGNGAAALGVSGNVTEAQMANLFGQGRHPDYERILAEKRASGLSEKAATKAANKEAKLGRKFYEYSPKDNALSQAISVRESDFERLKNRKPTAEERHRIRATAGAVMFRDSHGRNPVSKEELGRYITAQLRPQQEAVAGYDLTFTPVKSVSVLWALGDKDTRELVESAQQAALADSLGYLEQHALATRSGTNGIAQTSVAGGLIATSFRHHDSRLGDPNLHHHVVVSNKVQDEAGNWKTIDGKLLHRSAVAVSEHYNTRLQAHLEAAGVQFEARTVNGSKQPVLEVASVPRELTALFSKRSEGIRTSLAELRKAYEEQHGHAPDSAALIKLAQAATLQTRPDKEAPKTLQEQGKAWRAEARTLYTDHELDALTGARDLAPRETATGIEVHAAARSIIAAVSDKRSTWTAQNVMAEANRWAKEYASGNGPLPAGILEEVVSASLGTASVRVTPDQVHGRFEALTRNAGTPDFTHRTDTLYTSTKILADENLLLRAGARDVIPAASMEDFNTAVDAYNTAVATGEKKHPLDAGQIELARTFATSSKLLAVGIGAAGTGKSTAMALVRSAVTQAGGRVIGLAPSAVAAANLGEQLGILAATTDKFLHINHNSDPATPPATPGPFTVTPGTLVIVDEAGMQGTGKLADIVREVEAHGGLVRLLGDDRQLSAVQAGGALRLLINEIGATELETIHRFTTPEEAGASLALRTPTENETDPFAWYKDNGRVQAGTADVVEGLAFGLWQERLNVGDQAVMMAPTNESAQRLSERAQAYRVEAGEVARAGVSVQLRDGSTAWMGDTIVTRQNDSALKTKRGRDVVKNGDLWRVNEAHQDGSLSVTHLGHGGTVQLPAEYVTDHVHLGYALTTHRAQGMTKDAGIPILDAATTRENAYVAATRGRDNNALFVVLDDGQDRDSVLSTIAGNHSHETSAHEALATEYERINNPLTLADQYRYVTEEANRIRMAALARDVLGEDAESFVATESWGAVATNLAKAEHDGWNPAQLLTNAATQREFDGSDDKSAVLAWRIEAIVDKAPEVLAAAGTRPLANLTEAQLAALKKDVTALGEDRTASYAAAATTYGPHPADHWTNRRHGNLTDAELERRIFTSRFTARETESINNPALARRNQYRLRALVEEQKIRTEQARAGKNPTEAAERGPRSNYATGAPGVAAERNRSLNHQSIAARVRAEERLRAITPGTPATAEKIDRLPDWLAPARTVTSEHLPQEWREELLARREVLAARMDERGHLIAAEPPTWAQQLGPVPADLAAAQQWRDTAAELELFRARYNVPDTEQVPVPEDLRTNDIGQDLHDRAVTVSKRARALTDHATEPDKLTAAAAALDRAKDTHAPTAPAQEATDKDRALNAQEPAAVTPTQVEKPRVMTRLQKLVAEQQAKKTAGEPPVEKKPETEAQRQARLMAEQAQREQQRAAGENLRGPGLGL</sequence>
<proteinExistence type="predicted"/>
<dbReference type="Gene3D" id="2.30.30.940">
    <property type="match status" value="1"/>
</dbReference>
<feature type="compositionally biased region" description="Basic and acidic residues" evidence="1">
    <location>
        <begin position="1440"/>
        <end position="1460"/>
    </location>
</feature>
<dbReference type="InterPro" id="IPR014862">
    <property type="entry name" value="TrwC"/>
</dbReference>
<feature type="region of interest" description="Disordered" evidence="1">
    <location>
        <begin position="1387"/>
        <end position="1410"/>
    </location>
</feature>
<reference evidence="3 4" key="1">
    <citation type="submission" date="2020-03" db="EMBL/GenBank/DDBJ databases">
        <title>Genomic Encyclopedia of Type Strains, Phase III (KMG-III): the genomes of soil and plant-associated and newly described type strains.</title>
        <authorList>
            <person name="Whitman W."/>
        </authorList>
    </citation>
    <scope>NUCLEOTIDE SEQUENCE [LARGE SCALE GENOMIC DNA]</scope>
    <source>
        <strain evidence="3 4">CECT 4207</strain>
    </source>
</reference>